<dbReference type="Pfam" id="PF13432">
    <property type="entry name" value="TPR_16"/>
    <property type="match status" value="1"/>
</dbReference>
<gene>
    <name evidence="5" type="ORF">TrLO_g2246</name>
</gene>
<evidence type="ECO:0000256" key="2">
    <source>
        <dbReference type="ARBA" id="ARBA00022803"/>
    </source>
</evidence>
<comment type="caution">
    <text evidence="5">The sequence shown here is derived from an EMBL/GenBank/DDBJ whole genome shotgun (WGS) entry which is preliminary data.</text>
</comment>
<dbReference type="Pfam" id="PF13181">
    <property type="entry name" value="TPR_8"/>
    <property type="match status" value="2"/>
</dbReference>
<dbReference type="EMBL" id="BRXW01000081">
    <property type="protein sequence ID" value="GMI05103.1"/>
    <property type="molecule type" value="Genomic_DNA"/>
</dbReference>
<evidence type="ECO:0000313" key="6">
    <source>
        <dbReference type="Proteomes" id="UP001165122"/>
    </source>
</evidence>
<evidence type="ECO:0000256" key="4">
    <source>
        <dbReference type="SAM" id="MobiDB-lite"/>
    </source>
</evidence>
<dbReference type="PANTHER" id="PTHR44858:SF1">
    <property type="entry name" value="UDP-N-ACETYLGLUCOSAMINE--PEPTIDE N-ACETYLGLUCOSAMINYLTRANSFERASE SPINDLY-RELATED"/>
    <property type="match status" value="1"/>
</dbReference>
<feature type="compositionally biased region" description="Low complexity" evidence="4">
    <location>
        <begin position="150"/>
        <end position="160"/>
    </location>
</feature>
<sequence length="1082" mass="122451">MVAVNIQPGRIRPRTANARVHTDVGRPSTANASSRSRGGPASPEKRRPSTAGRMSSQSRRVLRREEDLEFLRYKDKLTKTMRKLTNIAQAKYEKDKVHDWNVARMKVLKANNVISSVSKTTTKRPNTATMRDPLRSPINVNKYTTKKRPTSAPATRRPPSFKFVPRTSTISNLKGSPGRPMSALPSSGGRGMSPLRSSPGGSPISQGSPASDTLEKLRHPSLRPTSAPILHQQHIPQKKHTLFERTDQLDNMTVLKDEKHVMTHEDKVLIREKNAEIESAREGRLGKIDQIKRSNNRKKDRNFRFKLAHAKMLEGEKLLKMASVKNDRHQYLMAADCFTDALYFEPNLPIAHDKRGTCWKARREYQLALADLCQAILKEKVPNATYYATRAGIFLHLENYKRSLKDLNVSCKLNHSNPHTFYNRSVLLSEDIKPPDYRGAMRDLNHALKLMEASMRAKLKVLGVGDTAVLNDSPVSFKVLHMAKEKDNGESMKDANFIFKVRLHRGDIARKLEMYDIALVDLKEAASLDVQSAVTWNLLGMTHYSTKSFAEAEKCFTNAIEILGEVPSYFYWRGLSRLMVHKTKGKDEVELLGNFLQDSIDDLNTAIQLQISLEEDLALEADWQDVTEQLASLKKERASFHNGLSMACLARGNENMNKKANEHVEIALSIDPNDHTFLHQSGLCQLALHDRKKAFGKFKTAVSFSPAFCPSLYNMAKIYHSTGDLIRAEDELNRCIELGNKDIDASETYRERGLVFFEENKLLESERDFTKALELAKNNEIDNYFYRGESKRCLGNYVGALEDFAVVEVEGAGTAIIESGRYRFSRGLCLAMLGDLSNGLKDLTLAVELSPDNAHYISYRADVLAQLGLFLEAEEALAGAVAMQKKNRGGLWSLMRKLSVAQFKQGNFTSAEKSFHHALLQSEQATDHLEVADLYYKRGVCLAHLKKYSRAFSNFDKGLTYEVIRHRPERILYFHERAKAAQMCKKHHEAVEDFSKVIKLSQLDHRAIFRRGWSYKSLGLFLLAAEDFEKARGLQPDCKLYKLNYRAIGNVECIVLGKPGDEVIPESMLDEFQKFTQESEGL</sequence>
<protein>
    <submittedName>
        <fullName evidence="5">Uncharacterized protein</fullName>
    </submittedName>
</protein>
<dbReference type="OrthoDB" id="1926212at2759"/>
<feature type="repeat" description="TPR" evidence="3">
    <location>
        <begin position="746"/>
        <end position="779"/>
    </location>
</feature>
<name>A0A9W7CAF8_9STRA</name>
<keyword evidence="6" id="KW-1185">Reference proteome</keyword>
<feature type="compositionally biased region" description="Low complexity" evidence="4">
    <location>
        <begin position="197"/>
        <end position="211"/>
    </location>
</feature>
<dbReference type="Gene3D" id="1.25.40.10">
    <property type="entry name" value="Tetratricopeptide repeat domain"/>
    <property type="match status" value="6"/>
</dbReference>
<reference evidence="6" key="1">
    <citation type="journal article" date="2023" name="Commun. Biol.">
        <title>Genome analysis of Parmales, the sister group of diatoms, reveals the evolutionary specialization of diatoms from phago-mixotrophs to photoautotrophs.</title>
        <authorList>
            <person name="Ban H."/>
            <person name="Sato S."/>
            <person name="Yoshikawa S."/>
            <person name="Yamada K."/>
            <person name="Nakamura Y."/>
            <person name="Ichinomiya M."/>
            <person name="Sato N."/>
            <person name="Blanc-Mathieu R."/>
            <person name="Endo H."/>
            <person name="Kuwata A."/>
            <person name="Ogata H."/>
        </authorList>
    </citation>
    <scope>NUCLEOTIDE SEQUENCE [LARGE SCALE GENOMIC DNA]</scope>
    <source>
        <strain evidence="6">NIES 3700</strain>
    </source>
</reference>
<feature type="region of interest" description="Disordered" evidence="4">
    <location>
        <begin position="1"/>
        <end position="61"/>
    </location>
</feature>
<dbReference type="SUPFAM" id="SSF48452">
    <property type="entry name" value="TPR-like"/>
    <property type="match status" value="4"/>
</dbReference>
<proteinExistence type="predicted"/>
<dbReference type="InterPro" id="IPR019734">
    <property type="entry name" value="TPR_rpt"/>
</dbReference>
<keyword evidence="1" id="KW-0677">Repeat</keyword>
<keyword evidence="2 3" id="KW-0802">TPR repeat</keyword>
<dbReference type="PANTHER" id="PTHR44858">
    <property type="entry name" value="TETRATRICOPEPTIDE REPEAT PROTEIN 6"/>
    <property type="match status" value="1"/>
</dbReference>
<dbReference type="Proteomes" id="UP001165122">
    <property type="component" value="Unassembled WGS sequence"/>
</dbReference>
<dbReference type="InterPro" id="IPR011990">
    <property type="entry name" value="TPR-like_helical_dom_sf"/>
</dbReference>
<evidence type="ECO:0000313" key="5">
    <source>
        <dbReference type="EMBL" id="GMI05103.1"/>
    </source>
</evidence>
<dbReference type="PROSITE" id="PS50005">
    <property type="entry name" value="TPR"/>
    <property type="match status" value="1"/>
</dbReference>
<accession>A0A9W7CAF8</accession>
<evidence type="ECO:0000256" key="1">
    <source>
        <dbReference type="ARBA" id="ARBA00022737"/>
    </source>
</evidence>
<dbReference type="Gene3D" id="1.25.40.1040">
    <property type="match status" value="1"/>
</dbReference>
<dbReference type="SMART" id="SM00028">
    <property type="entry name" value="TPR"/>
    <property type="match status" value="14"/>
</dbReference>
<organism evidence="5 6">
    <name type="scientific">Triparma laevis f. longispina</name>
    <dbReference type="NCBI Taxonomy" id="1714387"/>
    <lineage>
        <taxon>Eukaryota</taxon>
        <taxon>Sar</taxon>
        <taxon>Stramenopiles</taxon>
        <taxon>Ochrophyta</taxon>
        <taxon>Bolidophyceae</taxon>
        <taxon>Parmales</taxon>
        <taxon>Triparmaceae</taxon>
        <taxon>Triparma</taxon>
    </lineage>
</organism>
<dbReference type="AlphaFoldDB" id="A0A9W7CAF8"/>
<evidence type="ECO:0000256" key="3">
    <source>
        <dbReference type="PROSITE-ProRule" id="PRU00339"/>
    </source>
</evidence>
<feature type="region of interest" description="Disordered" evidence="4">
    <location>
        <begin position="144"/>
        <end position="215"/>
    </location>
</feature>
<dbReference type="InterPro" id="IPR050498">
    <property type="entry name" value="Ycf3"/>
</dbReference>